<evidence type="ECO:0000313" key="2">
    <source>
        <dbReference type="Proteomes" id="UP000507470"/>
    </source>
</evidence>
<name>A0A6J8AB63_MYTCO</name>
<evidence type="ECO:0000313" key="1">
    <source>
        <dbReference type="EMBL" id="CAC5364581.1"/>
    </source>
</evidence>
<dbReference type="Proteomes" id="UP000507470">
    <property type="component" value="Unassembled WGS sequence"/>
</dbReference>
<protein>
    <submittedName>
        <fullName evidence="1">Uncharacterized protein</fullName>
    </submittedName>
</protein>
<reference evidence="1 2" key="1">
    <citation type="submission" date="2020-06" db="EMBL/GenBank/DDBJ databases">
        <authorList>
            <person name="Li R."/>
            <person name="Bekaert M."/>
        </authorList>
    </citation>
    <scope>NUCLEOTIDE SEQUENCE [LARGE SCALE GENOMIC DNA]</scope>
    <source>
        <strain evidence="2">wild</strain>
    </source>
</reference>
<accession>A0A6J8AB63</accession>
<sequence>MFKYGQKPYKHYLNKFQETPMDVKIAGNFSTFGNSLGTFQKIANESKYPNKMDQSEFESLSMLAEKMKEDSVAKILPGFIRHIAILPPYVMYWTEAGVRIWHDMAKEGVGYFDATGTVVSPRGDGYKIYYYELVCHNPIPGESIIPVSIPHQLTSDRSMALIQAGLSEFNNENLNGFRSRTWRILSGNGFEGDFDGMFPHACLSHVMSSFYVLEHFKSNFDFGIYCFSVVLNSTDLTEASAMLKAVYYALLSKVLDKKTLFYLEQIQSSVAKLPKDITCLHVSEDLEVYQENHTTQQLFTEMLNPNQLTEEDFQNRSTNNEFSTWSEKILQDVKVKIKETIFVEVPGNNKHSKTLADKLHKLFIPTIALWSNMLLGDLSRHGNTNPYLLAKKKWMVQRANAKIEKKIPSS</sequence>
<gene>
    <name evidence="1" type="ORF">MCOR_5578</name>
</gene>
<organism evidence="1 2">
    <name type="scientific">Mytilus coruscus</name>
    <name type="common">Sea mussel</name>
    <dbReference type="NCBI Taxonomy" id="42192"/>
    <lineage>
        <taxon>Eukaryota</taxon>
        <taxon>Metazoa</taxon>
        <taxon>Spiralia</taxon>
        <taxon>Lophotrochozoa</taxon>
        <taxon>Mollusca</taxon>
        <taxon>Bivalvia</taxon>
        <taxon>Autobranchia</taxon>
        <taxon>Pteriomorphia</taxon>
        <taxon>Mytilida</taxon>
        <taxon>Mytiloidea</taxon>
        <taxon>Mytilidae</taxon>
        <taxon>Mytilinae</taxon>
        <taxon>Mytilus</taxon>
    </lineage>
</organism>
<dbReference type="AlphaFoldDB" id="A0A6J8AB63"/>
<keyword evidence="2" id="KW-1185">Reference proteome</keyword>
<dbReference type="EMBL" id="CACVKT020001020">
    <property type="protein sequence ID" value="CAC5364581.1"/>
    <property type="molecule type" value="Genomic_DNA"/>
</dbReference>
<proteinExistence type="predicted"/>
<dbReference type="OrthoDB" id="10055649at2759"/>